<dbReference type="Gene3D" id="3.40.720.10">
    <property type="entry name" value="Alkaline Phosphatase, subunit A"/>
    <property type="match status" value="1"/>
</dbReference>
<dbReference type="PROSITE" id="PS00149">
    <property type="entry name" value="SULFATASE_2"/>
    <property type="match status" value="1"/>
</dbReference>
<evidence type="ECO:0000256" key="4">
    <source>
        <dbReference type="ARBA" id="ARBA00022729"/>
    </source>
</evidence>
<dbReference type="EMBL" id="AP019308">
    <property type="protein sequence ID" value="BBH23631.1"/>
    <property type="molecule type" value="Genomic_DNA"/>
</dbReference>
<dbReference type="OrthoDB" id="9762324at2"/>
<dbReference type="GO" id="GO:0046872">
    <property type="term" value="F:metal ion binding"/>
    <property type="evidence" value="ECO:0007669"/>
    <property type="project" value="UniProtKB-KW"/>
</dbReference>
<dbReference type="Proteomes" id="UP000275368">
    <property type="component" value="Chromosome"/>
</dbReference>
<dbReference type="InterPro" id="IPR024607">
    <property type="entry name" value="Sulfatase_CS"/>
</dbReference>
<dbReference type="SUPFAM" id="SSF53649">
    <property type="entry name" value="Alkaline phosphatase-like"/>
    <property type="match status" value="1"/>
</dbReference>
<keyword evidence="6" id="KW-0106">Calcium</keyword>
<dbReference type="InterPro" id="IPR050738">
    <property type="entry name" value="Sulfatase"/>
</dbReference>
<keyword evidence="5" id="KW-0378">Hydrolase</keyword>
<protein>
    <submittedName>
        <fullName evidence="7">Choline-sulfatase</fullName>
    </submittedName>
</protein>
<keyword evidence="4" id="KW-0732">Signal</keyword>
<dbReference type="InterPro" id="IPR017850">
    <property type="entry name" value="Alkaline_phosphatase_core_sf"/>
</dbReference>
<evidence type="ECO:0000256" key="2">
    <source>
        <dbReference type="ARBA" id="ARBA00008779"/>
    </source>
</evidence>
<evidence type="ECO:0000256" key="5">
    <source>
        <dbReference type="ARBA" id="ARBA00022801"/>
    </source>
</evidence>
<dbReference type="Pfam" id="PF00884">
    <property type="entry name" value="Sulfatase"/>
    <property type="match status" value="1"/>
</dbReference>
<organism evidence="7 8">
    <name type="scientific">Paenibacillus baekrokdamisoli</name>
    <dbReference type="NCBI Taxonomy" id="1712516"/>
    <lineage>
        <taxon>Bacteria</taxon>
        <taxon>Bacillati</taxon>
        <taxon>Bacillota</taxon>
        <taxon>Bacilli</taxon>
        <taxon>Bacillales</taxon>
        <taxon>Paenibacillaceae</taxon>
        <taxon>Paenibacillus</taxon>
    </lineage>
</organism>
<dbReference type="GO" id="GO:0004065">
    <property type="term" value="F:arylsulfatase activity"/>
    <property type="evidence" value="ECO:0007669"/>
    <property type="project" value="TreeGrafter"/>
</dbReference>
<dbReference type="CDD" id="cd16155">
    <property type="entry name" value="sulfatase_like"/>
    <property type="match status" value="1"/>
</dbReference>
<comment type="cofactor">
    <cofactor evidence="1">
        <name>Ca(2+)</name>
        <dbReference type="ChEBI" id="CHEBI:29108"/>
    </cofactor>
</comment>
<dbReference type="PANTHER" id="PTHR42693:SF42">
    <property type="entry name" value="ARYLSULFATASE G"/>
    <property type="match status" value="1"/>
</dbReference>
<dbReference type="AlphaFoldDB" id="A0A3G9JCG3"/>
<gene>
    <name evidence="7" type="ORF">Back11_49760</name>
</gene>
<comment type="similarity">
    <text evidence="2">Belongs to the sulfatase family.</text>
</comment>
<evidence type="ECO:0000256" key="1">
    <source>
        <dbReference type="ARBA" id="ARBA00001913"/>
    </source>
</evidence>
<evidence type="ECO:0000256" key="3">
    <source>
        <dbReference type="ARBA" id="ARBA00022723"/>
    </source>
</evidence>
<dbReference type="PANTHER" id="PTHR42693">
    <property type="entry name" value="ARYLSULFATASE FAMILY MEMBER"/>
    <property type="match status" value="1"/>
</dbReference>
<sequence>MQPNVIMLVADDHRQESIGGYGNEQVRTPNLDRLMREGTSLQRTYTMGGTSPAVCVPARAALHTGVNWFRASSAPEAADYHDVMTIRPELETLGFQLRKAGYHTFAVGKWHNDKRSFSESFADGAKIFFGGDGDPMRLPVQDYDPLGQFADTEAYVDGRFSTDMFADAAIDFIDQYDSPQPFFLYVAFTSPHDPRTPPESFANSYSPEEIRLPANWMPAHPFDNGEMEVRDEKLELWPRDRSRIRKHIADYYGMISHMDFKIGQILQALNDKGLREHTHIVYTSDHGLSLGQHGLMGKQNLYEHSVRIPVIWSGPDIPKDHRIEALTHQVDLYPTICRLASAVIPDDLDGYDLLPLIRSEVSSVRSEVVAVYRSCQRMICDGRWKLIRYYAIPEHSLGTNCLQLFDLENDPMETCNLAFRYEQRERIADLISRLNLWMAGNGDPLANERFEIQY</sequence>
<dbReference type="InterPro" id="IPR000917">
    <property type="entry name" value="Sulfatase_N"/>
</dbReference>
<keyword evidence="8" id="KW-1185">Reference proteome</keyword>
<proteinExistence type="inferred from homology"/>
<reference evidence="7 8" key="1">
    <citation type="submission" date="2018-11" db="EMBL/GenBank/DDBJ databases">
        <title>Complete genome sequence of Paenibacillus baekrokdamisoli strain KCTC 33723.</title>
        <authorList>
            <person name="Kang S.W."/>
            <person name="Lee K.C."/>
            <person name="Kim K.K."/>
            <person name="Kim J.S."/>
            <person name="Kim D.S."/>
            <person name="Ko S.H."/>
            <person name="Yang S.H."/>
            <person name="Lee J.S."/>
        </authorList>
    </citation>
    <scope>NUCLEOTIDE SEQUENCE [LARGE SCALE GENOMIC DNA]</scope>
    <source>
        <strain evidence="7 8">KCTC 33723</strain>
    </source>
</reference>
<dbReference type="KEGG" id="pbk:Back11_49760"/>
<evidence type="ECO:0000313" key="8">
    <source>
        <dbReference type="Proteomes" id="UP000275368"/>
    </source>
</evidence>
<keyword evidence="3" id="KW-0479">Metal-binding</keyword>
<name>A0A3G9JCG3_9BACL</name>
<evidence type="ECO:0000313" key="7">
    <source>
        <dbReference type="EMBL" id="BBH23631.1"/>
    </source>
</evidence>
<dbReference type="RefSeq" id="WP_125663300.1">
    <property type="nucleotide sequence ID" value="NZ_AP019308.1"/>
</dbReference>
<evidence type="ECO:0000256" key="6">
    <source>
        <dbReference type="ARBA" id="ARBA00022837"/>
    </source>
</evidence>
<accession>A0A3G9JCG3</accession>